<organism evidence="1 2">
    <name type="scientific">Candidatus Marsarchaeota G2 archaeon ECH_B_2</name>
    <dbReference type="NCBI Taxonomy" id="1978160"/>
    <lineage>
        <taxon>Archaea</taxon>
        <taxon>Candidatus Marsarchaeota</taxon>
        <taxon>Candidatus Marsarchaeota group 2</taxon>
    </lineage>
</organism>
<reference evidence="1 2" key="1">
    <citation type="submission" date="2017-04" db="EMBL/GenBank/DDBJ databases">
        <title>Novel microbial lineages endemic to geothermal iron-oxide mats fill important gaps in the evolutionary history of Archaea.</title>
        <authorList>
            <person name="Jay Z.J."/>
            <person name="Beam J.P."/>
            <person name="Dlakic M."/>
            <person name="Rusch D.B."/>
            <person name="Kozubal M.A."/>
            <person name="Inskeep W.P."/>
        </authorList>
    </citation>
    <scope>NUCLEOTIDE SEQUENCE [LARGE SCALE GENOMIC DNA]</scope>
    <source>
        <strain evidence="1">ECH_B_2</strain>
    </source>
</reference>
<dbReference type="EMBL" id="NEXH01000025">
    <property type="protein sequence ID" value="PSN94398.1"/>
    <property type="molecule type" value="Genomic_DNA"/>
</dbReference>
<sequence>MKLLLSDRDLVLDQRKLTKLRVHPQNTFTTPELTSTSLGEYLARQYERSTALLEDLGVIRSLTGTSAYSSDIMRRMAYW</sequence>
<comment type="caution">
    <text evidence="1">The sequence shown here is derived from an EMBL/GenBank/DDBJ whole genome shotgun (WGS) entry which is preliminary data.</text>
</comment>
<name>A0A2R6B7E5_9ARCH</name>
<dbReference type="AlphaFoldDB" id="A0A2R6B7E5"/>
<evidence type="ECO:0000313" key="2">
    <source>
        <dbReference type="Proteomes" id="UP000241284"/>
    </source>
</evidence>
<evidence type="ECO:0000313" key="1">
    <source>
        <dbReference type="EMBL" id="PSN94398.1"/>
    </source>
</evidence>
<gene>
    <name evidence="1" type="ORF">B9Q06_09235</name>
</gene>
<dbReference type="Proteomes" id="UP000241284">
    <property type="component" value="Unassembled WGS sequence"/>
</dbReference>
<protein>
    <submittedName>
        <fullName evidence="1">Uncharacterized protein</fullName>
    </submittedName>
</protein>
<proteinExistence type="predicted"/>
<accession>A0A2R6B7E5</accession>